<keyword evidence="4" id="KW-0472">Membrane</keyword>
<reference evidence="7 9" key="1">
    <citation type="submission" date="2017-09" db="EMBL/GenBank/DDBJ databases">
        <title>Genomics of the genus Arcobacter.</title>
        <authorList>
            <person name="Perez-Cataluna A."/>
            <person name="Figueras M.J."/>
            <person name="Salas-Masso N."/>
        </authorList>
    </citation>
    <scope>NUCLEOTIDE SEQUENCE [LARGE SCALE GENOMIC DNA]</scope>
    <source>
        <strain evidence="7 9">CECT 7837</strain>
    </source>
</reference>
<evidence type="ECO:0000313" key="9">
    <source>
        <dbReference type="Proteomes" id="UP000290588"/>
    </source>
</evidence>
<dbReference type="InterPro" id="IPR004089">
    <property type="entry name" value="MCPsignal_dom"/>
</dbReference>
<dbReference type="SMART" id="SM00283">
    <property type="entry name" value="MA"/>
    <property type="match status" value="1"/>
</dbReference>
<dbReference type="PANTHER" id="PTHR43531">
    <property type="entry name" value="PROTEIN ICFG"/>
    <property type="match status" value="1"/>
</dbReference>
<dbReference type="EMBL" id="CP032097">
    <property type="protein sequence ID" value="AXX95302.1"/>
    <property type="molecule type" value="Genomic_DNA"/>
</dbReference>
<evidence type="ECO:0000313" key="6">
    <source>
        <dbReference type="EMBL" id="AXX95302.1"/>
    </source>
</evidence>
<feature type="transmembrane region" description="Helical" evidence="4">
    <location>
        <begin position="32"/>
        <end position="52"/>
    </location>
</feature>
<keyword evidence="3" id="KW-0807">Transducer</keyword>
<feature type="domain" description="Methyl-accepting transducer" evidence="5">
    <location>
        <begin position="173"/>
        <end position="402"/>
    </location>
</feature>
<evidence type="ECO:0000256" key="3">
    <source>
        <dbReference type="PROSITE-ProRule" id="PRU00284"/>
    </source>
</evidence>
<evidence type="ECO:0000313" key="7">
    <source>
        <dbReference type="EMBL" id="RXI29568.1"/>
    </source>
</evidence>
<dbReference type="SUPFAM" id="SSF58104">
    <property type="entry name" value="Methyl-accepting chemotaxis protein (MCP) signaling domain"/>
    <property type="match status" value="1"/>
</dbReference>
<dbReference type="PROSITE" id="PS50111">
    <property type="entry name" value="CHEMOTAXIS_TRANSDUC_2"/>
    <property type="match status" value="1"/>
</dbReference>
<evidence type="ECO:0000313" key="8">
    <source>
        <dbReference type="Proteomes" id="UP000262582"/>
    </source>
</evidence>
<dbReference type="InterPro" id="IPR051310">
    <property type="entry name" value="MCP_chemotaxis"/>
</dbReference>
<dbReference type="AlphaFoldDB" id="A0A347U8X4"/>
<keyword evidence="4" id="KW-1133">Transmembrane helix</keyword>
<dbReference type="RefSeq" id="WP_118917478.1">
    <property type="nucleotide sequence ID" value="NZ_CP032097.1"/>
</dbReference>
<dbReference type="GO" id="GO:0007165">
    <property type="term" value="P:signal transduction"/>
    <property type="evidence" value="ECO:0007669"/>
    <property type="project" value="UniProtKB-KW"/>
</dbReference>
<reference evidence="6 8" key="2">
    <citation type="submission" date="2018-08" db="EMBL/GenBank/DDBJ databases">
        <title>Complete genome of the Arcobacter ellisii type strain LMG 26155.</title>
        <authorList>
            <person name="Miller W.G."/>
            <person name="Yee E."/>
            <person name="Bono J.L."/>
        </authorList>
    </citation>
    <scope>NUCLEOTIDE SEQUENCE [LARGE SCALE GENOMIC DNA]</scope>
    <source>
        <strain evidence="6 8">LMG 26155</strain>
    </source>
</reference>
<dbReference type="GO" id="GO:0005886">
    <property type="term" value="C:plasma membrane"/>
    <property type="evidence" value="ECO:0007669"/>
    <property type="project" value="TreeGrafter"/>
</dbReference>
<sequence>MENAKKYLVAGYITTIFSVGFLSYLSHINSEYFLISSLIFICIISFFFFYGMNLLKEKKELIILDEKKDDLEEDFIEELVTQSSLMSKNIFKNKINIKTKNQNFQTIADNINQTANNLSSSFDEMLQFFEKYQKNDFTVEIKNNKSEELQTLIEAINKLNVKISRMLLSSLKSGNMFKKNADSLKNNMELLSANIVTQATILEETSASMEEITSSVRNNSLDVDKMLTYSNELLISVKSGYKSAKNSAELMDRINDKTKSIEEAITVIDQIAFQTNILSLNAAVEAATAGEAGRGFAVVAAEVRNLASRSADAAKEIKSLVESATKEANNGKNASTDMIKEYDVLNENIQKTKEIIENISSSLKEQEKGIEQVNVAVADLDRATQQNALRAQETREIANQNDQMATTMVVETNKTNFFGRDEFNRKN</sequence>
<organism evidence="7 9">
    <name type="scientific">Arcobacter ellisii</name>
    <dbReference type="NCBI Taxonomy" id="913109"/>
    <lineage>
        <taxon>Bacteria</taxon>
        <taxon>Pseudomonadati</taxon>
        <taxon>Campylobacterota</taxon>
        <taxon>Epsilonproteobacteria</taxon>
        <taxon>Campylobacterales</taxon>
        <taxon>Arcobacteraceae</taxon>
        <taxon>Arcobacter</taxon>
    </lineage>
</organism>
<evidence type="ECO:0000256" key="2">
    <source>
        <dbReference type="ARBA" id="ARBA00029447"/>
    </source>
</evidence>
<gene>
    <name evidence="6" type="ORF">AELL_1649</name>
    <name evidence="7" type="ORF">CP962_10895</name>
</gene>
<keyword evidence="8" id="KW-1185">Reference proteome</keyword>
<dbReference type="GO" id="GO:0004888">
    <property type="term" value="F:transmembrane signaling receptor activity"/>
    <property type="evidence" value="ECO:0007669"/>
    <property type="project" value="TreeGrafter"/>
</dbReference>
<protein>
    <submittedName>
        <fullName evidence="6">MCP-domain signal transduction protein</fullName>
    </submittedName>
</protein>
<feature type="transmembrane region" description="Helical" evidence="4">
    <location>
        <begin position="7"/>
        <end position="26"/>
    </location>
</feature>
<name>A0A347U8X4_9BACT</name>
<dbReference type="Pfam" id="PF00015">
    <property type="entry name" value="MCPsignal"/>
    <property type="match status" value="1"/>
</dbReference>
<comment type="similarity">
    <text evidence="2">Belongs to the methyl-accepting chemotaxis (MCP) protein family.</text>
</comment>
<keyword evidence="1" id="KW-0145">Chemotaxis</keyword>
<dbReference type="OrthoDB" id="5298208at2"/>
<dbReference type="PANTHER" id="PTHR43531:SF11">
    <property type="entry name" value="METHYL-ACCEPTING CHEMOTAXIS PROTEIN 3"/>
    <property type="match status" value="1"/>
</dbReference>
<keyword evidence="4" id="KW-0812">Transmembrane</keyword>
<evidence type="ECO:0000256" key="4">
    <source>
        <dbReference type="SAM" id="Phobius"/>
    </source>
</evidence>
<evidence type="ECO:0000259" key="5">
    <source>
        <dbReference type="PROSITE" id="PS50111"/>
    </source>
</evidence>
<accession>A0A347U8X4</accession>
<evidence type="ECO:0000256" key="1">
    <source>
        <dbReference type="ARBA" id="ARBA00022500"/>
    </source>
</evidence>
<dbReference type="KEGG" id="aell:AELL_1649"/>
<dbReference type="GO" id="GO:0006935">
    <property type="term" value="P:chemotaxis"/>
    <property type="evidence" value="ECO:0007669"/>
    <property type="project" value="UniProtKB-KW"/>
</dbReference>
<proteinExistence type="inferred from homology"/>
<dbReference type="EMBL" id="NXIG01000011">
    <property type="protein sequence ID" value="RXI29568.1"/>
    <property type="molecule type" value="Genomic_DNA"/>
</dbReference>
<dbReference type="Proteomes" id="UP000262582">
    <property type="component" value="Chromosome"/>
</dbReference>
<dbReference type="Gene3D" id="1.10.287.950">
    <property type="entry name" value="Methyl-accepting chemotaxis protein"/>
    <property type="match status" value="1"/>
</dbReference>
<dbReference type="Proteomes" id="UP000290588">
    <property type="component" value="Unassembled WGS sequence"/>
</dbReference>